<reference evidence="2 3" key="1">
    <citation type="submission" date="2018-01" db="EMBL/GenBank/DDBJ databases">
        <title>Draft genome of the type strain Pseudomonas oceani DSM 100277 isolated from the deep water in Okinawa trough, northwestern Pacific Ocean.</title>
        <authorList>
            <person name="Gomila M."/>
            <person name="Mulet M."/>
            <person name="Garcia-Valdes E."/>
            <person name="Lalucat J."/>
        </authorList>
    </citation>
    <scope>NUCLEOTIDE SEQUENCE [LARGE SCALE GENOMIC DNA]</scope>
    <source>
        <strain evidence="2 3">DSM 100277</strain>
    </source>
</reference>
<dbReference type="RefSeq" id="WP_104739352.1">
    <property type="nucleotide sequence ID" value="NZ_BMHR01000015.1"/>
</dbReference>
<dbReference type="EMBL" id="PPSK01000017">
    <property type="protein sequence ID" value="POB01893.1"/>
    <property type="molecule type" value="Genomic_DNA"/>
</dbReference>
<feature type="domain" description="TfoX C-terminal" evidence="1">
    <location>
        <begin position="3"/>
        <end position="82"/>
    </location>
</feature>
<evidence type="ECO:0000313" key="2">
    <source>
        <dbReference type="EMBL" id="POB01893.1"/>
    </source>
</evidence>
<name>A0A2P4ESC9_9GAMM</name>
<keyword evidence="3" id="KW-1185">Reference proteome</keyword>
<dbReference type="InterPro" id="IPR007077">
    <property type="entry name" value="TfoX_C"/>
</dbReference>
<organism evidence="2 3">
    <name type="scientific">Halopseudomonas oceani</name>
    <dbReference type="NCBI Taxonomy" id="1708783"/>
    <lineage>
        <taxon>Bacteria</taxon>
        <taxon>Pseudomonadati</taxon>
        <taxon>Pseudomonadota</taxon>
        <taxon>Gammaproteobacteria</taxon>
        <taxon>Pseudomonadales</taxon>
        <taxon>Pseudomonadaceae</taxon>
        <taxon>Halopseudomonas</taxon>
    </lineage>
</organism>
<sequence length="93" mass="10361">METDELLGLRNLGKTSAQWLHATGIHTLDQLRQLGPVDAYRAVRARGFNASKALMFSIAGALQNVHWNELDPGYKQQLLEQLEGQSDIDSEPD</sequence>
<dbReference type="PANTHER" id="PTHR36121:SF1">
    <property type="entry name" value="PROTEIN SXY"/>
    <property type="match status" value="1"/>
</dbReference>
<dbReference type="OrthoDB" id="1034776at2"/>
<dbReference type="Proteomes" id="UP000243451">
    <property type="component" value="Unassembled WGS sequence"/>
</dbReference>
<dbReference type="PANTHER" id="PTHR36121">
    <property type="entry name" value="PROTEIN SXY"/>
    <property type="match status" value="1"/>
</dbReference>
<protein>
    <submittedName>
        <fullName evidence="2">Competence protein TfoX</fullName>
    </submittedName>
</protein>
<comment type="caution">
    <text evidence="2">The sequence shown here is derived from an EMBL/GenBank/DDBJ whole genome shotgun (WGS) entry which is preliminary data.</text>
</comment>
<proteinExistence type="predicted"/>
<dbReference type="Pfam" id="PF04994">
    <property type="entry name" value="TfoX_C"/>
    <property type="match status" value="1"/>
</dbReference>
<gene>
    <name evidence="2" type="ORF">C1949_15380</name>
</gene>
<dbReference type="InterPro" id="IPR047525">
    <property type="entry name" value="TfoX-like"/>
</dbReference>
<evidence type="ECO:0000313" key="3">
    <source>
        <dbReference type="Proteomes" id="UP000243451"/>
    </source>
</evidence>
<dbReference type="Gene3D" id="1.10.150.20">
    <property type="entry name" value="5' to 3' exonuclease, C-terminal subdomain"/>
    <property type="match status" value="1"/>
</dbReference>
<dbReference type="AlphaFoldDB" id="A0A2P4ESC9"/>
<accession>A0A2P4ESC9</accession>
<evidence type="ECO:0000259" key="1">
    <source>
        <dbReference type="Pfam" id="PF04994"/>
    </source>
</evidence>